<organism evidence="2 3">
    <name type="scientific">Meripilus lineatus</name>
    <dbReference type="NCBI Taxonomy" id="2056292"/>
    <lineage>
        <taxon>Eukaryota</taxon>
        <taxon>Fungi</taxon>
        <taxon>Dikarya</taxon>
        <taxon>Basidiomycota</taxon>
        <taxon>Agaricomycotina</taxon>
        <taxon>Agaricomycetes</taxon>
        <taxon>Polyporales</taxon>
        <taxon>Meripilaceae</taxon>
        <taxon>Meripilus</taxon>
    </lineage>
</organism>
<dbReference type="InterPro" id="IPR002213">
    <property type="entry name" value="UDP_glucos_trans"/>
</dbReference>
<dbReference type="PANTHER" id="PTHR48045">
    <property type="entry name" value="UDP-GLYCOSYLTRANSFERASE 72B1"/>
    <property type="match status" value="1"/>
</dbReference>
<proteinExistence type="predicted"/>
<dbReference type="Pfam" id="PF00201">
    <property type="entry name" value="UDPGT"/>
    <property type="match status" value="1"/>
</dbReference>
<dbReference type="AlphaFoldDB" id="A0AAD5V6J5"/>
<evidence type="ECO:0000313" key="3">
    <source>
        <dbReference type="Proteomes" id="UP001212997"/>
    </source>
</evidence>
<dbReference type="GO" id="GO:0008194">
    <property type="term" value="F:UDP-glycosyltransferase activity"/>
    <property type="evidence" value="ECO:0007669"/>
    <property type="project" value="InterPro"/>
</dbReference>
<evidence type="ECO:0000313" key="2">
    <source>
        <dbReference type="EMBL" id="KAJ3487414.1"/>
    </source>
</evidence>
<name>A0AAD5V6J5_9APHY</name>
<comment type="caution">
    <text evidence="2">The sequence shown here is derived from an EMBL/GenBank/DDBJ whole genome shotgun (WGS) entry which is preliminary data.</text>
</comment>
<reference evidence="2" key="1">
    <citation type="submission" date="2022-07" db="EMBL/GenBank/DDBJ databases">
        <title>Genome Sequence of Physisporinus lineatus.</title>
        <authorList>
            <person name="Buettner E."/>
        </authorList>
    </citation>
    <scope>NUCLEOTIDE SEQUENCE</scope>
    <source>
        <strain evidence="2">VT162</strain>
    </source>
</reference>
<protein>
    <submittedName>
        <fullName evidence="2">Uncharacterized protein</fullName>
    </submittedName>
</protein>
<dbReference type="EMBL" id="JANAWD010000093">
    <property type="protein sequence ID" value="KAJ3487414.1"/>
    <property type="molecule type" value="Genomic_DNA"/>
</dbReference>
<dbReference type="Gene3D" id="3.40.50.2000">
    <property type="entry name" value="Glycogen Phosphorylase B"/>
    <property type="match status" value="3"/>
</dbReference>
<dbReference type="SUPFAM" id="SSF53756">
    <property type="entry name" value="UDP-Glycosyltransferase/glycogen phosphorylase"/>
    <property type="match status" value="1"/>
</dbReference>
<evidence type="ECO:0000256" key="1">
    <source>
        <dbReference type="ARBA" id="ARBA00022679"/>
    </source>
</evidence>
<keyword evidence="3" id="KW-1185">Reference proteome</keyword>
<keyword evidence="1" id="KW-0808">Transferase</keyword>
<accession>A0AAD5V6J5</accession>
<dbReference type="PANTHER" id="PTHR48045:SF31">
    <property type="entry name" value="UDP-GLYCOSYLTRANSFERASE 76B1-LIKE"/>
    <property type="match status" value="1"/>
</dbReference>
<sequence length="481" mass="52898">MSSPLKGHIILYAIEAWGHLRPLTVLAAKIVKTRPTHVTVLTNPNRLERVQTEVSRNFDSGDATMDLIRVIAMPIPNISTEINAGAIQTGFATTYNQLVNREPIKCAQSGTVHNPLPIPTAVVLDFVANALLDVVRAAHSVRVFAWYTCSVSSDPFYNHAFESGKDTRPKIEAKMKETGMSFSEATDEVLFNTTGKVLRIPGLPPMHDYEHQPQEILVKGIGQAVLDCRSALEKCDGLIMTTPEEYEPEAIADFKTWFSKTSRSVYHLGPLLPALNNPKVSDEEKSIAVKGQEISRFMDSSLQSHGPQSMIYVMSHASPFSSVPDSVKKKVENSGLGILSQFTPQHTILAHPVTGWFVTHCGQNSTIETITYGVPMICWPFAGDQPFNAARLTDILDVAYELYEVRTGLGLKPIFRNGKTPVGTIEAVREEAARVLEDAFLGHGQRKRENLKKLREAVMGSWSDGGSSKLSMDALADALDI</sequence>
<gene>
    <name evidence="2" type="ORF">NLI96_g3561</name>
</gene>
<dbReference type="Proteomes" id="UP001212997">
    <property type="component" value="Unassembled WGS sequence"/>
</dbReference>